<dbReference type="EMBL" id="KV748416">
    <property type="protein sequence ID" value="OCK86494.1"/>
    <property type="molecule type" value="Genomic_DNA"/>
</dbReference>
<dbReference type="Proteomes" id="UP000250078">
    <property type="component" value="Unassembled WGS sequence"/>
</dbReference>
<proteinExistence type="predicted"/>
<organism evidence="1 2">
    <name type="scientific">Cenococcum geophilum 1.58</name>
    <dbReference type="NCBI Taxonomy" id="794803"/>
    <lineage>
        <taxon>Eukaryota</taxon>
        <taxon>Fungi</taxon>
        <taxon>Dikarya</taxon>
        <taxon>Ascomycota</taxon>
        <taxon>Pezizomycotina</taxon>
        <taxon>Dothideomycetes</taxon>
        <taxon>Pleosporomycetidae</taxon>
        <taxon>Gloniales</taxon>
        <taxon>Gloniaceae</taxon>
        <taxon>Cenococcum</taxon>
    </lineage>
</organism>
<protein>
    <submittedName>
        <fullName evidence="1">Uncharacterized protein</fullName>
    </submittedName>
</protein>
<evidence type="ECO:0000313" key="1">
    <source>
        <dbReference type="EMBL" id="OCK86494.1"/>
    </source>
</evidence>
<keyword evidence="2" id="KW-1185">Reference proteome</keyword>
<gene>
    <name evidence="1" type="ORF">K441DRAFT_672317</name>
</gene>
<reference evidence="1 2" key="1">
    <citation type="journal article" date="2016" name="Nat. Commun.">
        <title>Ectomycorrhizal ecology is imprinted in the genome of the dominant symbiotic fungus Cenococcum geophilum.</title>
        <authorList>
            <consortium name="DOE Joint Genome Institute"/>
            <person name="Peter M."/>
            <person name="Kohler A."/>
            <person name="Ohm R.A."/>
            <person name="Kuo A."/>
            <person name="Krutzmann J."/>
            <person name="Morin E."/>
            <person name="Arend M."/>
            <person name="Barry K.W."/>
            <person name="Binder M."/>
            <person name="Choi C."/>
            <person name="Clum A."/>
            <person name="Copeland A."/>
            <person name="Grisel N."/>
            <person name="Haridas S."/>
            <person name="Kipfer T."/>
            <person name="LaButti K."/>
            <person name="Lindquist E."/>
            <person name="Lipzen A."/>
            <person name="Maire R."/>
            <person name="Meier B."/>
            <person name="Mihaltcheva S."/>
            <person name="Molinier V."/>
            <person name="Murat C."/>
            <person name="Poggeler S."/>
            <person name="Quandt C.A."/>
            <person name="Sperisen C."/>
            <person name="Tritt A."/>
            <person name="Tisserant E."/>
            <person name="Crous P.W."/>
            <person name="Henrissat B."/>
            <person name="Nehls U."/>
            <person name="Egli S."/>
            <person name="Spatafora J.W."/>
            <person name="Grigoriev I.V."/>
            <person name="Martin F.M."/>
        </authorList>
    </citation>
    <scope>NUCLEOTIDE SEQUENCE [LARGE SCALE GENOMIC DNA]</scope>
    <source>
        <strain evidence="1 2">1.58</strain>
    </source>
</reference>
<name>A0ACC8EK08_9PEZI</name>
<sequence>NPSLAPYCYRPNLLPKLSASDTRIILSRPNLSLALYCRRRSYSHPIPRLS</sequence>
<evidence type="ECO:0000313" key="2">
    <source>
        <dbReference type="Proteomes" id="UP000250078"/>
    </source>
</evidence>
<accession>A0ACC8EK08</accession>
<feature type="non-terminal residue" evidence="1">
    <location>
        <position position="1"/>
    </location>
</feature>